<comment type="caution">
    <text evidence="2">The sequence shown here is derived from an EMBL/GenBank/DDBJ whole genome shotgun (WGS) entry which is preliminary data.</text>
</comment>
<name>A0A1X2DV06_MYCSZ</name>
<gene>
    <name evidence="2" type="ORF">AWC27_09595</name>
</gene>
<accession>A0A1X2DV06</accession>
<dbReference type="SUPFAM" id="SSF140459">
    <property type="entry name" value="PE/PPE dimer-like"/>
    <property type="match status" value="1"/>
</dbReference>
<evidence type="ECO:0000313" key="3">
    <source>
        <dbReference type="Proteomes" id="UP000193317"/>
    </source>
</evidence>
<evidence type="ECO:0000259" key="1">
    <source>
        <dbReference type="Pfam" id="PF00934"/>
    </source>
</evidence>
<dbReference type="AlphaFoldDB" id="A0A1X2DV06"/>
<dbReference type="Gene3D" id="1.10.287.850">
    <property type="entry name" value="HP0062-like domain"/>
    <property type="match status" value="1"/>
</dbReference>
<dbReference type="Pfam" id="PF00934">
    <property type="entry name" value="PE"/>
    <property type="match status" value="1"/>
</dbReference>
<dbReference type="EMBL" id="LQPW01000153">
    <property type="protein sequence ID" value="ORW91952.1"/>
    <property type="molecule type" value="Genomic_DNA"/>
</dbReference>
<organism evidence="2 3">
    <name type="scientific">Mycobacterium szulgai</name>
    <dbReference type="NCBI Taxonomy" id="1787"/>
    <lineage>
        <taxon>Bacteria</taxon>
        <taxon>Bacillati</taxon>
        <taxon>Actinomycetota</taxon>
        <taxon>Actinomycetes</taxon>
        <taxon>Mycobacteriales</taxon>
        <taxon>Mycobacteriaceae</taxon>
        <taxon>Mycobacterium</taxon>
    </lineage>
</organism>
<proteinExistence type="predicted"/>
<sequence>MAMSFVVTTPEWMQSAAQELTAIRSALIDAATSAAAPTVSVAPAGADEVSGALAAMFGNLGQEYQAVSAQAQAFHAEFVKVLDASAQVYLGTETANSVSAPSAASGATSLALSNLVGGGLPAPGLPSLPGLTGLTSLLGLPALPSLPGLPSLLGLPGLGALPGLTVTGSGGNTFAAIAGPYQTLFSNTVANLQNLGNAWLANPAPFLHQFINNQIGYGQIISESFGKAAQDLGTGMAGMPAALQDLGPITTIPGRIAQNALNVLRTLTDVSFNIAVDTNPLNLGPAILGLPMALAIDAIGSPATTMSALGSSVAAFMSAAQSADVVGAAVAVITAPAVVANGFLNGQVSFGVPLPSVSLLGVPLAVPVTAGIPLGGILTPLSVVTAYVGPVTSPAVIPQTAVPLGGTPTGGIIPGLLIYLPQQLAQAIGAPAPEALPVSVSIGL</sequence>
<feature type="domain" description="PE" evidence="1">
    <location>
        <begin position="6"/>
        <end position="96"/>
    </location>
</feature>
<dbReference type="InterPro" id="IPR000084">
    <property type="entry name" value="PE-PGRS_N"/>
</dbReference>
<reference evidence="2 3" key="1">
    <citation type="submission" date="2016-01" db="EMBL/GenBank/DDBJ databases">
        <title>The new phylogeny of the genus Mycobacterium.</title>
        <authorList>
            <person name="Tarcisio F."/>
            <person name="Conor M."/>
            <person name="Antonella G."/>
            <person name="Elisabetta G."/>
            <person name="Giulia F.S."/>
            <person name="Sara T."/>
            <person name="Anna F."/>
            <person name="Clotilde B."/>
            <person name="Roberto B."/>
            <person name="Veronica D.S."/>
            <person name="Fabio R."/>
            <person name="Monica P."/>
            <person name="Olivier J."/>
            <person name="Enrico T."/>
            <person name="Nicola S."/>
        </authorList>
    </citation>
    <scope>NUCLEOTIDE SEQUENCE [LARGE SCALE GENOMIC DNA]</scope>
    <source>
        <strain evidence="2 3">DSM 44166</strain>
    </source>
</reference>
<keyword evidence="3" id="KW-1185">Reference proteome</keyword>
<dbReference type="Proteomes" id="UP000193317">
    <property type="component" value="Unassembled WGS sequence"/>
</dbReference>
<evidence type="ECO:0000313" key="2">
    <source>
        <dbReference type="EMBL" id="ORW91952.1"/>
    </source>
</evidence>
<dbReference type="InterPro" id="IPR038332">
    <property type="entry name" value="PPE_sf"/>
</dbReference>
<protein>
    <recommendedName>
        <fullName evidence="1">PE domain-containing protein</fullName>
    </recommendedName>
</protein>